<dbReference type="Gene3D" id="3.30.565.10">
    <property type="entry name" value="Histidine kinase-like ATPase, C-terminal domain"/>
    <property type="match status" value="1"/>
</dbReference>
<evidence type="ECO:0000256" key="3">
    <source>
        <dbReference type="ARBA" id="ARBA00022553"/>
    </source>
</evidence>
<comment type="catalytic activity">
    <reaction evidence="1">
        <text>ATP + protein L-histidine = ADP + protein N-phospho-L-histidine.</text>
        <dbReference type="EC" id="2.7.13.3"/>
    </reaction>
</comment>
<dbReference type="SMART" id="SM00387">
    <property type="entry name" value="HATPase_c"/>
    <property type="match status" value="1"/>
</dbReference>
<evidence type="ECO:0000256" key="1">
    <source>
        <dbReference type="ARBA" id="ARBA00000085"/>
    </source>
</evidence>
<dbReference type="InterPro" id="IPR050482">
    <property type="entry name" value="Sensor_HK_TwoCompSys"/>
</dbReference>
<dbReference type="SUPFAM" id="SSF55874">
    <property type="entry name" value="ATPase domain of HSP90 chaperone/DNA topoisomerase II/histidine kinase"/>
    <property type="match status" value="1"/>
</dbReference>
<protein>
    <recommendedName>
        <fullName evidence="2">histidine kinase</fullName>
        <ecNumber evidence="2">2.7.13.3</ecNumber>
    </recommendedName>
</protein>
<dbReference type="Gene3D" id="1.20.5.1930">
    <property type="match status" value="1"/>
</dbReference>
<dbReference type="Pfam" id="PF07730">
    <property type="entry name" value="HisKA_3"/>
    <property type="match status" value="1"/>
</dbReference>
<dbReference type="InterPro" id="IPR003594">
    <property type="entry name" value="HATPase_dom"/>
</dbReference>
<dbReference type="Proteomes" id="UP000807371">
    <property type="component" value="Unassembled WGS sequence"/>
</dbReference>
<evidence type="ECO:0000313" key="12">
    <source>
        <dbReference type="Proteomes" id="UP000807371"/>
    </source>
</evidence>
<dbReference type="PANTHER" id="PTHR24421">
    <property type="entry name" value="NITRATE/NITRITE SENSOR PROTEIN NARX-RELATED"/>
    <property type="match status" value="1"/>
</dbReference>
<feature type="region of interest" description="Disordered" evidence="9">
    <location>
        <begin position="1"/>
        <end position="129"/>
    </location>
</feature>
<organism evidence="11 12">
    <name type="scientific">Streptomyces pactum</name>
    <dbReference type="NCBI Taxonomy" id="68249"/>
    <lineage>
        <taxon>Bacteria</taxon>
        <taxon>Bacillati</taxon>
        <taxon>Actinomycetota</taxon>
        <taxon>Actinomycetes</taxon>
        <taxon>Kitasatosporales</taxon>
        <taxon>Streptomycetaceae</taxon>
        <taxon>Streptomyces</taxon>
    </lineage>
</organism>
<dbReference type="EMBL" id="JACYXC010000001">
    <property type="protein sequence ID" value="MBH5336083.1"/>
    <property type="molecule type" value="Genomic_DNA"/>
</dbReference>
<evidence type="ECO:0000259" key="10">
    <source>
        <dbReference type="SMART" id="SM00387"/>
    </source>
</evidence>
<keyword evidence="12" id="KW-1185">Reference proteome</keyword>
<evidence type="ECO:0000313" key="11">
    <source>
        <dbReference type="EMBL" id="MBH5336083.1"/>
    </source>
</evidence>
<keyword evidence="4" id="KW-0808">Transferase</keyword>
<dbReference type="PANTHER" id="PTHR24421:SF10">
    <property type="entry name" value="NITRATE_NITRITE SENSOR PROTEIN NARQ"/>
    <property type="match status" value="1"/>
</dbReference>
<proteinExistence type="predicted"/>
<dbReference type="GO" id="GO:0016301">
    <property type="term" value="F:kinase activity"/>
    <property type="evidence" value="ECO:0007669"/>
    <property type="project" value="UniProtKB-KW"/>
</dbReference>
<evidence type="ECO:0000256" key="8">
    <source>
        <dbReference type="ARBA" id="ARBA00023012"/>
    </source>
</evidence>
<comment type="caution">
    <text evidence="11">The sequence shown here is derived from an EMBL/GenBank/DDBJ whole genome shotgun (WGS) entry which is preliminary data.</text>
</comment>
<feature type="compositionally biased region" description="Low complexity" evidence="9">
    <location>
        <begin position="37"/>
        <end position="47"/>
    </location>
</feature>
<keyword evidence="8" id="KW-0902">Two-component regulatory system</keyword>
<evidence type="ECO:0000256" key="7">
    <source>
        <dbReference type="ARBA" id="ARBA00022840"/>
    </source>
</evidence>
<evidence type="ECO:0000256" key="2">
    <source>
        <dbReference type="ARBA" id="ARBA00012438"/>
    </source>
</evidence>
<evidence type="ECO:0000256" key="6">
    <source>
        <dbReference type="ARBA" id="ARBA00022777"/>
    </source>
</evidence>
<feature type="compositionally biased region" description="Basic and acidic residues" evidence="9">
    <location>
        <begin position="25"/>
        <end position="35"/>
    </location>
</feature>
<sequence length="499" mass="50936">MPVTHPVPGPSGTSGHPGAPGARAPRPDDGPRDGDAPADTGTPADGGSPAGGGPRGDVPADAGTPRGGARPGRPWPDDGTGPGDGARPGGDPLSRAGTPADGGARPVGDPPTHAGTPPAGGPLPWASDDGLPWTRNDALVTVGAAAVDLIGFTLTSHTGQGEVPPVGYVLLVLSALPLLVRRRAPVSVLASVLALSLVLNLSASLGQHFNATVVVALYTAVRHRRPAVAAPAVLVSMATLLVAQTPGPTLVDVVGNISSGVLVAGAATVMNHWQRDIDANRRLLADRAVAAERRRIARELHDIVAHHITTMQLMAGGARANLDRDPEVAREALVTLEGSGRMALGEMRQLLDVLRAGDDTADAPTAPQPGVADLDRIVAESCRAGLPTTLEVRGGNRPLPPGVALTVFRVAQEALTNARRHAGPARARVRLTYRPDGVTVEVVDDGAGTTGTGSPGYGLIGMRERVALLGGTLEAGPRYEGGFRVTARLPLADEEVTPR</sequence>
<keyword evidence="5" id="KW-0547">Nucleotide-binding</keyword>
<dbReference type="CDD" id="cd16917">
    <property type="entry name" value="HATPase_UhpB-NarQ-NarX-like"/>
    <property type="match status" value="1"/>
</dbReference>
<name>A0ABS0NLL6_9ACTN</name>
<dbReference type="RefSeq" id="WP_197989542.1">
    <property type="nucleotide sequence ID" value="NZ_JACYXC010000001.1"/>
</dbReference>
<feature type="domain" description="Histidine kinase/HSP90-like ATPase" evidence="10">
    <location>
        <begin position="402"/>
        <end position="493"/>
    </location>
</feature>
<accession>A0ABS0NLL6</accession>
<evidence type="ECO:0000256" key="4">
    <source>
        <dbReference type="ARBA" id="ARBA00022679"/>
    </source>
</evidence>
<dbReference type="Pfam" id="PF02518">
    <property type="entry name" value="HATPase_c"/>
    <property type="match status" value="1"/>
</dbReference>
<dbReference type="InterPro" id="IPR011712">
    <property type="entry name" value="Sig_transdc_His_kin_sub3_dim/P"/>
</dbReference>
<evidence type="ECO:0000256" key="5">
    <source>
        <dbReference type="ARBA" id="ARBA00022741"/>
    </source>
</evidence>
<dbReference type="EC" id="2.7.13.3" evidence="2"/>
<evidence type="ECO:0000256" key="9">
    <source>
        <dbReference type="SAM" id="MobiDB-lite"/>
    </source>
</evidence>
<keyword evidence="7" id="KW-0067">ATP-binding</keyword>
<dbReference type="InterPro" id="IPR036890">
    <property type="entry name" value="HATPase_C_sf"/>
</dbReference>
<gene>
    <name evidence="11" type="ORF">IHE55_15320</name>
</gene>
<reference evidence="11 12" key="1">
    <citation type="submission" date="2020-09" db="EMBL/GenBank/DDBJ databases">
        <title>Biosynthesis of the nuclear factor of activated T cells inhibitor NFAT-133 and its congeners in Streptomyces pactum.</title>
        <authorList>
            <person name="Zhou W."/>
            <person name="Posri P."/>
            <person name="Abugrain M.E."/>
            <person name="Weisberg A.J."/>
            <person name="Chang J.H."/>
            <person name="Mahmud T."/>
        </authorList>
    </citation>
    <scope>NUCLEOTIDE SEQUENCE [LARGE SCALE GENOMIC DNA]</scope>
    <source>
        <strain evidence="11 12">ATCC 27456</strain>
    </source>
</reference>
<keyword evidence="6 11" id="KW-0418">Kinase</keyword>
<keyword evidence="3" id="KW-0597">Phosphoprotein</keyword>